<dbReference type="OrthoDB" id="5206208at2759"/>
<keyword evidence="2" id="KW-1185">Reference proteome</keyword>
<dbReference type="AlphaFoldDB" id="A0A9P8QDX7"/>
<protein>
    <submittedName>
        <fullName evidence="1">Uncharacterized protein</fullName>
    </submittedName>
</protein>
<reference evidence="1" key="1">
    <citation type="submission" date="2021-08" db="EMBL/GenBank/DDBJ databases">
        <title>Chromosome-Level Trichoderma cornu-damae using Hi-C Data.</title>
        <authorList>
            <person name="Kim C.S."/>
        </authorList>
    </citation>
    <scope>NUCLEOTIDE SEQUENCE</scope>
    <source>
        <strain evidence="1">KA19-0412C</strain>
    </source>
</reference>
<proteinExistence type="predicted"/>
<dbReference type="EMBL" id="JAIWOZ010000007">
    <property type="protein sequence ID" value="KAH6603485.1"/>
    <property type="molecule type" value="Genomic_DNA"/>
</dbReference>
<evidence type="ECO:0000313" key="1">
    <source>
        <dbReference type="EMBL" id="KAH6603485.1"/>
    </source>
</evidence>
<name>A0A9P8QDX7_9HYPO</name>
<gene>
    <name evidence="1" type="ORF">Trco_008260</name>
</gene>
<sequence length="61" mass="6398">MDVGEHGMRVRVAYTVMASVGRCVFGPMTRTRGVAVEIPFSSSPAVTGASEVVLRSLGADE</sequence>
<evidence type="ECO:0000313" key="2">
    <source>
        <dbReference type="Proteomes" id="UP000827724"/>
    </source>
</evidence>
<organism evidence="1 2">
    <name type="scientific">Trichoderma cornu-damae</name>
    <dbReference type="NCBI Taxonomy" id="654480"/>
    <lineage>
        <taxon>Eukaryota</taxon>
        <taxon>Fungi</taxon>
        <taxon>Dikarya</taxon>
        <taxon>Ascomycota</taxon>
        <taxon>Pezizomycotina</taxon>
        <taxon>Sordariomycetes</taxon>
        <taxon>Hypocreomycetidae</taxon>
        <taxon>Hypocreales</taxon>
        <taxon>Hypocreaceae</taxon>
        <taxon>Trichoderma</taxon>
    </lineage>
</organism>
<comment type="caution">
    <text evidence="1">The sequence shown here is derived from an EMBL/GenBank/DDBJ whole genome shotgun (WGS) entry which is preliminary data.</text>
</comment>
<accession>A0A9P8QDX7</accession>
<dbReference type="Proteomes" id="UP000827724">
    <property type="component" value="Unassembled WGS sequence"/>
</dbReference>